<name>A0ABS8C299_9ALTE</name>
<keyword evidence="2" id="KW-0732">Signal</keyword>
<evidence type="ECO:0000256" key="2">
    <source>
        <dbReference type="SAM" id="SignalP"/>
    </source>
</evidence>
<gene>
    <name evidence="3" type="ORF">JAO78_006440</name>
</gene>
<dbReference type="RefSeq" id="WP_226750542.1">
    <property type="nucleotide sequence ID" value="NZ_JAEINI020000003.1"/>
</dbReference>
<dbReference type="Pfam" id="PF11101">
    <property type="entry name" value="DUF2884"/>
    <property type="match status" value="1"/>
</dbReference>
<feature type="signal peptide" evidence="2">
    <location>
        <begin position="1"/>
        <end position="18"/>
    </location>
</feature>
<evidence type="ECO:0000313" key="3">
    <source>
        <dbReference type="EMBL" id="MCB5226450.1"/>
    </source>
</evidence>
<evidence type="ECO:0000256" key="1">
    <source>
        <dbReference type="SAM" id="Coils"/>
    </source>
</evidence>
<organism evidence="3 4">
    <name type="scientific">Alishewanella maricola</name>
    <dbReference type="NCBI Taxonomy" id="2795740"/>
    <lineage>
        <taxon>Bacteria</taxon>
        <taxon>Pseudomonadati</taxon>
        <taxon>Pseudomonadota</taxon>
        <taxon>Gammaproteobacteria</taxon>
        <taxon>Alteromonadales</taxon>
        <taxon>Alteromonadaceae</taxon>
        <taxon>Alishewanella</taxon>
    </lineage>
</organism>
<dbReference type="EMBL" id="JAEINI020000003">
    <property type="protein sequence ID" value="MCB5226450.1"/>
    <property type="molecule type" value="Genomic_DNA"/>
</dbReference>
<dbReference type="InterPro" id="IPR021307">
    <property type="entry name" value="DUF2884"/>
</dbReference>
<keyword evidence="4" id="KW-1185">Reference proteome</keyword>
<sequence length="260" mass="28963">MRTLLLICCVFFVGQLSAAENCHLTLKHDLRITAQDVSLQAEEQPLWRISNSGQLWLAEQLHPTDASTAALLQQYQQSVRQQAFSTLNLVNNALQLATTALEQTFAGLTGQSDMEQSALQPAFAHLRQSLDLVVRQQGDTLLLNGSKLEQLDQAFGPEFDAAMEDMVQQLMGNMLMHVGKSMLSGSGSFEERMNAFGERMETMGEQLEQNMQGKALVLEEQAATLCAELEQLQQLERQLQQQLPAMQPFTLVTLHNTKAE</sequence>
<proteinExistence type="predicted"/>
<feature type="chain" id="PRO_5045562286" evidence="2">
    <location>
        <begin position="19"/>
        <end position="260"/>
    </location>
</feature>
<evidence type="ECO:0000313" key="4">
    <source>
        <dbReference type="Proteomes" id="UP000633814"/>
    </source>
</evidence>
<reference evidence="3 4" key="1">
    <citation type="submission" date="2021-10" db="EMBL/GenBank/DDBJ databases">
        <title>Alishewanella koreense sp. nov. isolated from seawater of southwestern coast in South Korea and the proposal for the reclassification of Rheinheimera perlucida and Rheinheimera tuosuensis as Arsukibacterium perlucida and Arsukibacterium tuosuensis.</title>
        <authorList>
            <person name="Kim K.H."/>
            <person name="Ruan W."/>
            <person name="Kim K.R."/>
            <person name="Baek J.H."/>
            <person name="Jeon C.O."/>
        </authorList>
    </citation>
    <scope>NUCLEOTIDE SEQUENCE [LARGE SCALE GENOMIC DNA]</scope>
    <source>
        <strain evidence="3 4">16-MA</strain>
    </source>
</reference>
<protein>
    <submittedName>
        <fullName evidence="3">YggN family protein</fullName>
    </submittedName>
</protein>
<comment type="caution">
    <text evidence="3">The sequence shown here is derived from an EMBL/GenBank/DDBJ whole genome shotgun (WGS) entry which is preliminary data.</text>
</comment>
<accession>A0ABS8C299</accession>
<feature type="coiled-coil region" evidence="1">
    <location>
        <begin position="215"/>
        <end position="242"/>
    </location>
</feature>
<dbReference type="Proteomes" id="UP000633814">
    <property type="component" value="Unassembled WGS sequence"/>
</dbReference>
<keyword evidence="1" id="KW-0175">Coiled coil</keyword>